<gene>
    <name evidence="2" type="ORF">LTR77_004700</name>
</gene>
<dbReference type="InterPro" id="IPR012341">
    <property type="entry name" value="6hp_glycosidase-like_sf"/>
</dbReference>
<organism evidence="2 3">
    <name type="scientific">Saxophila tyrrhenica</name>
    <dbReference type="NCBI Taxonomy" id="1690608"/>
    <lineage>
        <taxon>Eukaryota</taxon>
        <taxon>Fungi</taxon>
        <taxon>Dikarya</taxon>
        <taxon>Ascomycota</taxon>
        <taxon>Pezizomycotina</taxon>
        <taxon>Dothideomycetes</taxon>
        <taxon>Dothideomycetidae</taxon>
        <taxon>Mycosphaerellales</taxon>
        <taxon>Extremaceae</taxon>
        <taxon>Saxophila</taxon>
    </lineage>
</organism>
<reference evidence="2 3" key="1">
    <citation type="submission" date="2023-08" db="EMBL/GenBank/DDBJ databases">
        <title>Black Yeasts Isolated from many extreme environments.</title>
        <authorList>
            <person name="Coleine C."/>
            <person name="Stajich J.E."/>
            <person name="Selbmann L."/>
        </authorList>
    </citation>
    <scope>NUCLEOTIDE SEQUENCE [LARGE SCALE GENOMIC DNA]</scope>
    <source>
        <strain evidence="2 3">CCFEE 5935</strain>
    </source>
</reference>
<dbReference type="GO" id="GO:0003824">
    <property type="term" value="F:catalytic activity"/>
    <property type="evidence" value="ECO:0007669"/>
    <property type="project" value="UniProtKB-ARBA"/>
</dbReference>
<dbReference type="Gene3D" id="1.50.10.10">
    <property type="match status" value="1"/>
</dbReference>
<accession>A0AAV9PAQ9</accession>
<dbReference type="GO" id="GO:0005975">
    <property type="term" value="P:carbohydrate metabolic process"/>
    <property type="evidence" value="ECO:0007669"/>
    <property type="project" value="InterPro"/>
</dbReference>
<dbReference type="SMART" id="SM01149">
    <property type="entry name" value="DUF1237"/>
    <property type="match status" value="1"/>
</dbReference>
<dbReference type="AlphaFoldDB" id="A0AAV9PAQ9"/>
<sequence length="527" mass="58740">MILKSTGAALLWAATVQCLSTTGGSTSSRIQGRQNNGSCPKDYTEYAEVGHAPYSSGKYRLPYQRPPPHCRTYVNQDVEDGIEMMKDVIADPDLYRMFENSYPNTLDTTVKWRGKAADSDEELSFVITGDINAMWIRDSTSQLHSYLRFLTEPSSSPDSLASVFRGLINLQTRYILEFPYCNAFQPPKESGVKPENNTEQNAEVTVTPKPNYDKVWQCKYEVDSIASFLQLSADYYKKTGDADFFSQYRWIDAVKTGMDLVEEQTYPTYYPNGSVVEAPYTYSAFTDRATETLSNNAYGEPIDGDTGLVRSTFRPSDDACTYQLFVPGNMMLAANLEAALPIVQAIGGHPALVKKMQRRARLIRDGIQAHAISSGVFAFEIDGFGSINSMDDAGVPSLLSAPYLGYLDREDATYQKTRRKALSTRNPYWMHGPVINGTGSPHIGPGWSWPMGVIMQILTSEDDEEIVGCLGMLVGSTNGTGLVHESILATDQASYTRSWFAWVNGLFGEMIFDLYDRKRHVLKTSFQ</sequence>
<comment type="caution">
    <text evidence="2">The sequence shown here is derived from an EMBL/GenBank/DDBJ whole genome shotgun (WGS) entry which is preliminary data.</text>
</comment>
<proteinExistence type="predicted"/>
<dbReference type="InterPro" id="IPR008928">
    <property type="entry name" value="6-hairpin_glycosidase_sf"/>
</dbReference>
<keyword evidence="3" id="KW-1185">Reference proteome</keyword>
<dbReference type="PANTHER" id="PTHR31047:SF1">
    <property type="entry name" value="DUF1237 DOMAIN-CONTAINING PROTEIN"/>
    <property type="match status" value="1"/>
</dbReference>
<evidence type="ECO:0008006" key="4">
    <source>
        <dbReference type="Google" id="ProtNLM"/>
    </source>
</evidence>
<evidence type="ECO:0000313" key="3">
    <source>
        <dbReference type="Proteomes" id="UP001337655"/>
    </source>
</evidence>
<dbReference type="RefSeq" id="XP_064659314.1">
    <property type="nucleotide sequence ID" value="XM_064801953.1"/>
</dbReference>
<dbReference type="PANTHER" id="PTHR31047">
    <property type="entry name" value="MEIOTICALLY UP-REGULATED GENE 157 PROTEIN"/>
    <property type="match status" value="1"/>
</dbReference>
<dbReference type="Proteomes" id="UP001337655">
    <property type="component" value="Unassembled WGS sequence"/>
</dbReference>
<dbReference type="Pfam" id="PF06824">
    <property type="entry name" value="Glyco_hydro_125"/>
    <property type="match status" value="1"/>
</dbReference>
<dbReference type="GeneID" id="89926045"/>
<name>A0AAV9PAQ9_9PEZI</name>
<dbReference type="EMBL" id="JAVRRT010000007">
    <property type="protein sequence ID" value="KAK5170116.1"/>
    <property type="molecule type" value="Genomic_DNA"/>
</dbReference>
<dbReference type="InterPro" id="IPR008313">
    <property type="entry name" value="GH125"/>
</dbReference>
<feature type="signal peptide" evidence="1">
    <location>
        <begin position="1"/>
        <end position="18"/>
    </location>
</feature>
<dbReference type="SUPFAM" id="SSF48208">
    <property type="entry name" value="Six-hairpin glycosidases"/>
    <property type="match status" value="1"/>
</dbReference>
<evidence type="ECO:0000256" key="1">
    <source>
        <dbReference type="SAM" id="SignalP"/>
    </source>
</evidence>
<evidence type="ECO:0000313" key="2">
    <source>
        <dbReference type="EMBL" id="KAK5170116.1"/>
    </source>
</evidence>
<protein>
    <recommendedName>
        <fullName evidence="4">Glycoside hydrolase family 125 protein</fullName>
    </recommendedName>
</protein>
<dbReference type="PIRSF" id="PIRSF028846">
    <property type="entry name" value="UCP028846"/>
    <property type="match status" value="1"/>
</dbReference>
<feature type="chain" id="PRO_5043664761" description="Glycoside hydrolase family 125 protein" evidence="1">
    <location>
        <begin position="19"/>
        <end position="527"/>
    </location>
</feature>
<keyword evidence="1" id="KW-0732">Signal</keyword>